<comment type="similarity">
    <text evidence="1">Belongs to the bacterial solute-binding protein 1 family.</text>
</comment>
<dbReference type="HOGENOM" id="CLU_031285_17_1_2"/>
<evidence type="ECO:0000256" key="5">
    <source>
        <dbReference type="SAM" id="MobiDB-lite"/>
    </source>
</evidence>
<evidence type="ECO:0000313" key="7">
    <source>
        <dbReference type="Proteomes" id="UP000001746"/>
    </source>
</evidence>
<keyword evidence="3" id="KW-0762">Sugar transport</keyword>
<dbReference type="AlphaFoldDB" id="C7NWX8"/>
<dbReference type="Gene3D" id="3.40.190.10">
    <property type="entry name" value="Periplasmic binding protein-like II"/>
    <property type="match status" value="2"/>
</dbReference>
<organism evidence="6 7">
    <name type="scientific">Halomicrobium mukohataei (strain ATCC 700874 / DSM 12286 / JCM 9738 / NCIMB 13541)</name>
    <name type="common">Haloarcula mukohataei</name>
    <dbReference type="NCBI Taxonomy" id="485914"/>
    <lineage>
        <taxon>Archaea</taxon>
        <taxon>Methanobacteriati</taxon>
        <taxon>Methanobacteriota</taxon>
        <taxon>Stenosarchaea group</taxon>
        <taxon>Halobacteria</taxon>
        <taxon>Halobacteriales</taxon>
        <taxon>Haloarculaceae</taxon>
        <taxon>Halomicrobium</taxon>
    </lineage>
</organism>
<evidence type="ECO:0000256" key="3">
    <source>
        <dbReference type="ARBA" id="ARBA00022597"/>
    </source>
</evidence>
<name>C7NWX8_HALMD</name>
<dbReference type="PANTHER" id="PTHR30061:SF50">
    <property type="entry name" value="MALTOSE_MALTODEXTRIN-BINDING PERIPLASMIC PROTEIN"/>
    <property type="match status" value="1"/>
</dbReference>
<evidence type="ECO:0000256" key="1">
    <source>
        <dbReference type="ARBA" id="ARBA00008520"/>
    </source>
</evidence>
<dbReference type="PRINTS" id="PR00181">
    <property type="entry name" value="MALTOSEBP"/>
</dbReference>
<dbReference type="PANTHER" id="PTHR30061">
    <property type="entry name" value="MALTOSE-BINDING PERIPLASMIC PROTEIN"/>
    <property type="match status" value="1"/>
</dbReference>
<dbReference type="SUPFAM" id="SSF53850">
    <property type="entry name" value="Periplasmic binding protein-like II"/>
    <property type="match status" value="1"/>
</dbReference>
<feature type="region of interest" description="Disordered" evidence="5">
    <location>
        <begin position="41"/>
        <end position="66"/>
    </location>
</feature>
<reference evidence="6 7" key="1">
    <citation type="journal article" date="2009" name="Stand. Genomic Sci.">
        <title>Complete genome sequence of Halomicrobium mukohataei type strain (arg-2).</title>
        <authorList>
            <person name="Tindall B.J."/>
            <person name="Schneider S."/>
            <person name="Lapidus A."/>
            <person name="Copeland A."/>
            <person name="Glavina Del Rio T."/>
            <person name="Nolan M."/>
            <person name="Lucas S."/>
            <person name="Chen F."/>
            <person name="Tice H."/>
            <person name="Cheng J.F."/>
            <person name="Saunders E."/>
            <person name="Bruce D."/>
            <person name="Goodwin L."/>
            <person name="Pitluck S."/>
            <person name="Mikhailova N."/>
            <person name="Pati A."/>
            <person name="Ivanova N."/>
            <person name="Mavrommatis K."/>
            <person name="Chen A."/>
            <person name="Palaniappan K."/>
            <person name="Chain P."/>
            <person name="Land M."/>
            <person name="Hauser L."/>
            <person name="Chang Y.J."/>
            <person name="Jeffries C.D."/>
            <person name="Brettin T."/>
            <person name="Han C."/>
            <person name="Rohde M."/>
            <person name="Goker M."/>
            <person name="Bristow J."/>
            <person name="Eisen J.A."/>
            <person name="Markowitz V."/>
            <person name="Hugenholtz P."/>
            <person name="Klenk H.P."/>
            <person name="Kyrpides N.C."/>
            <person name="Detter J.C."/>
        </authorList>
    </citation>
    <scope>NUCLEOTIDE SEQUENCE [LARGE SCALE GENOMIC DNA]</scope>
    <source>
        <strain evidence="7">ATCC 700874 / DSM 12286 / JCM 9738 / NCIMB 13541</strain>
    </source>
</reference>
<accession>C7NWX8</accession>
<gene>
    <name evidence="6" type="ordered locus">Hmuk_0206</name>
</gene>
<dbReference type="KEGG" id="hmu:Hmuk_0206"/>
<dbReference type="eggNOG" id="arCOG00154">
    <property type="taxonomic scope" value="Archaea"/>
</dbReference>
<evidence type="ECO:0000256" key="2">
    <source>
        <dbReference type="ARBA" id="ARBA00022448"/>
    </source>
</evidence>
<dbReference type="Pfam" id="PF13416">
    <property type="entry name" value="SBP_bac_8"/>
    <property type="match status" value="1"/>
</dbReference>
<dbReference type="GO" id="GO:0015144">
    <property type="term" value="F:carbohydrate transmembrane transporter activity"/>
    <property type="evidence" value="ECO:0007669"/>
    <property type="project" value="InterPro"/>
</dbReference>
<evidence type="ECO:0000256" key="4">
    <source>
        <dbReference type="ARBA" id="ARBA00022729"/>
    </source>
</evidence>
<dbReference type="Proteomes" id="UP000001746">
    <property type="component" value="Chromosome"/>
</dbReference>
<dbReference type="GO" id="GO:0042956">
    <property type="term" value="P:maltodextrin transmembrane transport"/>
    <property type="evidence" value="ECO:0007669"/>
    <property type="project" value="TreeGrafter"/>
</dbReference>
<dbReference type="InterPro" id="IPR006059">
    <property type="entry name" value="SBP"/>
</dbReference>
<dbReference type="EMBL" id="CP001688">
    <property type="protein sequence ID" value="ACV46343.1"/>
    <property type="molecule type" value="Genomic_DNA"/>
</dbReference>
<sequence>MYDYFINRISMGFDRRTLLKHIGATGTIAAVGGCVGVEEQGTDADAGGGESSNGTDSTTEEPAGSATAWYGLSDTELELREDIIAAFNEESSHTIKGGNIAEMQDRTTSAIPAGQGPETFQWAHDWVGDYYERGFVVDQSDELSVDLDQFTSAAAGAVQTDDAIVGLPFSAETVTLIYNADIVDKPPETFEEMAASMEAYHDSANGKYGLAMPFNPYFISGIAQAFGGRYFDPESDPVVGLDSEETVRGFEFMLDNLVPYMPNDPGFEPQQATFAEGNAAFAVNGPWYLATLNDSDINYEVTTFPSMDGGEFTPLSGIKMWYFSKAMEEGDVDATAGREFIEWFVTNEDHLLTRAEEQGHIPVLSSLAGSDDLPGPVRAYSEAVDQGIPMPTDPRMSDVFAALEEPVVQIFNGSQSPAQALAGAADEARSNWE</sequence>
<dbReference type="GO" id="GO:1901982">
    <property type="term" value="F:maltose binding"/>
    <property type="evidence" value="ECO:0007669"/>
    <property type="project" value="TreeGrafter"/>
</dbReference>
<dbReference type="GO" id="GO:0015768">
    <property type="term" value="P:maltose transport"/>
    <property type="evidence" value="ECO:0007669"/>
    <property type="project" value="TreeGrafter"/>
</dbReference>
<keyword evidence="4" id="KW-0732">Signal</keyword>
<dbReference type="InterPro" id="IPR006060">
    <property type="entry name" value="Maltose/Cyclodextrin-bd"/>
</dbReference>
<proteinExistence type="inferred from homology"/>
<dbReference type="GO" id="GO:0055052">
    <property type="term" value="C:ATP-binding cassette (ABC) transporter complex, substrate-binding subunit-containing"/>
    <property type="evidence" value="ECO:0007669"/>
    <property type="project" value="TreeGrafter"/>
</dbReference>
<evidence type="ECO:0000313" key="6">
    <source>
        <dbReference type="EMBL" id="ACV46343.1"/>
    </source>
</evidence>
<protein>
    <submittedName>
        <fullName evidence="6">Extracellular solute-binding protein family 1</fullName>
    </submittedName>
</protein>
<dbReference type="STRING" id="485914.Hmuk_0206"/>
<keyword evidence="7" id="KW-1185">Reference proteome</keyword>
<keyword evidence="2" id="KW-0813">Transport</keyword>